<comment type="subcellular location">
    <subcellularLocation>
        <location evidence="1 10">Cell membrane</location>
        <topology evidence="1 10">Multi-pass membrane protein</topology>
    </subcellularLocation>
</comment>
<evidence type="ECO:0000256" key="4">
    <source>
        <dbReference type="ARBA" id="ARBA00022692"/>
    </source>
</evidence>
<feature type="transmembrane region" description="Helical" evidence="10">
    <location>
        <begin position="97"/>
        <end position="118"/>
    </location>
</feature>
<keyword evidence="11" id="KW-0175">Coiled coil</keyword>
<evidence type="ECO:0000256" key="5">
    <source>
        <dbReference type="ARBA" id="ARBA00022725"/>
    </source>
</evidence>
<dbReference type="AlphaFoldDB" id="A0A195B7A2"/>
<evidence type="ECO:0000256" key="1">
    <source>
        <dbReference type="ARBA" id="ARBA00004651"/>
    </source>
</evidence>
<feature type="transmembrane region" description="Helical" evidence="10">
    <location>
        <begin position="37"/>
        <end position="55"/>
    </location>
</feature>
<accession>A0A195B7A2</accession>
<dbReference type="EMBL" id="KQ976574">
    <property type="protein sequence ID" value="KYM80376.1"/>
    <property type="molecule type" value="Genomic_DNA"/>
</dbReference>
<dbReference type="PANTHER" id="PTHR21137:SF35">
    <property type="entry name" value="ODORANT RECEPTOR 19A-RELATED"/>
    <property type="match status" value="1"/>
</dbReference>
<dbReference type="InterPro" id="IPR004117">
    <property type="entry name" value="7tm6_olfct_rcpt"/>
</dbReference>
<name>A0A195B7A2_9HYME</name>
<evidence type="ECO:0000256" key="6">
    <source>
        <dbReference type="ARBA" id="ARBA00022989"/>
    </source>
</evidence>
<evidence type="ECO:0000256" key="3">
    <source>
        <dbReference type="ARBA" id="ARBA00022606"/>
    </source>
</evidence>
<keyword evidence="3 10" id="KW-0716">Sensory transduction</keyword>
<dbReference type="GO" id="GO:0005549">
    <property type="term" value="F:odorant binding"/>
    <property type="evidence" value="ECO:0007669"/>
    <property type="project" value="InterPro"/>
</dbReference>
<evidence type="ECO:0000256" key="2">
    <source>
        <dbReference type="ARBA" id="ARBA00022475"/>
    </source>
</evidence>
<feature type="transmembrane region" description="Helical" evidence="10">
    <location>
        <begin position="285"/>
        <end position="306"/>
    </location>
</feature>
<protein>
    <recommendedName>
        <fullName evidence="10">Odorant receptor</fullName>
    </recommendedName>
</protein>
<dbReference type="PANTHER" id="PTHR21137">
    <property type="entry name" value="ODORANT RECEPTOR"/>
    <property type="match status" value="1"/>
</dbReference>
<reference evidence="12 13" key="1">
    <citation type="submission" date="2015-09" db="EMBL/GenBank/DDBJ databases">
        <title>Atta colombica WGS genome.</title>
        <authorList>
            <person name="Nygaard S."/>
            <person name="Hu H."/>
            <person name="Boomsma J."/>
            <person name="Zhang G."/>
        </authorList>
    </citation>
    <scope>NUCLEOTIDE SEQUENCE [LARGE SCALE GENOMIC DNA]</scope>
    <source>
        <strain evidence="12">Treedump-2</strain>
        <tissue evidence="12">Whole body</tissue>
    </source>
</reference>
<evidence type="ECO:0000313" key="13">
    <source>
        <dbReference type="Proteomes" id="UP000078540"/>
    </source>
</evidence>
<feature type="transmembrane region" description="Helical" evidence="10">
    <location>
        <begin position="169"/>
        <end position="185"/>
    </location>
</feature>
<evidence type="ECO:0000256" key="10">
    <source>
        <dbReference type="RuleBase" id="RU351113"/>
    </source>
</evidence>
<feature type="transmembrane region" description="Helical" evidence="10">
    <location>
        <begin position="138"/>
        <end position="163"/>
    </location>
</feature>
<evidence type="ECO:0000256" key="9">
    <source>
        <dbReference type="ARBA" id="ARBA00023224"/>
    </source>
</evidence>
<keyword evidence="4 10" id="KW-0812">Transmembrane</keyword>
<comment type="caution">
    <text evidence="10">Lacks conserved residue(s) required for the propagation of feature annotation.</text>
</comment>
<keyword evidence="6 10" id="KW-1133">Transmembrane helix</keyword>
<dbReference type="GO" id="GO:0004984">
    <property type="term" value="F:olfactory receptor activity"/>
    <property type="evidence" value="ECO:0007669"/>
    <property type="project" value="InterPro"/>
</dbReference>
<keyword evidence="7 10" id="KW-0472">Membrane</keyword>
<keyword evidence="2" id="KW-1003">Cell membrane</keyword>
<gene>
    <name evidence="12" type="ORF">ALC53_09470</name>
</gene>
<organism evidence="12 13">
    <name type="scientific">Atta colombica</name>
    <dbReference type="NCBI Taxonomy" id="520822"/>
    <lineage>
        <taxon>Eukaryota</taxon>
        <taxon>Metazoa</taxon>
        <taxon>Ecdysozoa</taxon>
        <taxon>Arthropoda</taxon>
        <taxon>Hexapoda</taxon>
        <taxon>Insecta</taxon>
        <taxon>Pterygota</taxon>
        <taxon>Neoptera</taxon>
        <taxon>Endopterygota</taxon>
        <taxon>Hymenoptera</taxon>
        <taxon>Apocrita</taxon>
        <taxon>Aculeata</taxon>
        <taxon>Formicoidea</taxon>
        <taxon>Formicidae</taxon>
        <taxon>Myrmicinae</taxon>
        <taxon>Atta</taxon>
    </lineage>
</organism>
<keyword evidence="13" id="KW-1185">Reference proteome</keyword>
<evidence type="ECO:0000256" key="11">
    <source>
        <dbReference type="SAM" id="Coils"/>
    </source>
</evidence>
<dbReference type="GO" id="GO:0007165">
    <property type="term" value="P:signal transduction"/>
    <property type="evidence" value="ECO:0007669"/>
    <property type="project" value="UniProtKB-KW"/>
</dbReference>
<dbReference type="Proteomes" id="UP000078540">
    <property type="component" value="Unassembled WGS sequence"/>
</dbReference>
<comment type="similarity">
    <text evidence="10">Belongs to the insect chemoreceptor superfamily. Heteromeric odorant receptor channel (TC 1.A.69) family.</text>
</comment>
<dbReference type="GO" id="GO:0005886">
    <property type="term" value="C:plasma membrane"/>
    <property type="evidence" value="ECO:0007669"/>
    <property type="project" value="UniProtKB-SubCell"/>
</dbReference>
<keyword evidence="9 10" id="KW-0807">Transducer</keyword>
<keyword evidence="8 10" id="KW-0675">Receptor</keyword>
<proteinExistence type="inferred from homology"/>
<keyword evidence="5 10" id="KW-0552">Olfaction</keyword>
<dbReference type="Pfam" id="PF02949">
    <property type="entry name" value="7tm_6"/>
    <property type="match status" value="1"/>
</dbReference>
<evidence type="ECO:0000256" key="7">
    <source>
        <dbReference type="ARBA" id="ARBA00023136"/>
    </source>
</evidence>
<sequence>MRVSLEQLQHVFNKIKNKNEIAIIEKYGRIGKHQTKIITTFAACSISIYLFLPIWPRIFDVILAINNSRSRSAGIYIATEYFVDQENFFYLILLHRNAASCIGATAMVATSTMLIAYLKHICGMFSIARFSQIFIKNFEGSFFCLIVAGIVCLTSTLVQIITYNSTEQLILQLVYISILYIYMFLSNYTAQDITDHNEYVFATVYNVEWYVAPLHIQKMMLFLLQKGTKAFHLNLGGIFVASMESAATMRVSLEQLQRVCNEIKNKNEIAIIEKYGRIGKHQTRIITIFAACGTSVYLFLSIWPRIFDVILAINNSRSRSAVIYVATEYFVDQENFFYLILLHTNAATCIGVTAMVATGTMLIAYLKHICGMFSIASFRIKKAMAINMQQDINEEKTVIIYNGIICAIDIHRKATESVPILQYLCYNVFY</sequence>
<evidence type="ECO:0000313" key="12">
    <source>
        <dbReference type="EMBL" id="KYM80376.1"/>
    </source>
</evidence>
<feature type="coiled-coil region" evidence="11">
    <location>
        <begin position="246"/>
        <end position="273"/>
    </location>
</feature>
<dbReference type="STRING" id="520822.A0A195B7A2"/>
<evidence type="ECO:0000256" key="8">
    <source>
        <dbReference type="ARBA" id="ARBA00023170"/>
    </source>
</evidence>
<feature type="transmembrane region" description="Helical" evidence="10">
    <location>
        <begin position="336"/>
        <end position="366"/>
    </location>
</feature>